<evidence type="ECO:0000256" key="9">
    <source>
        <dbReference type="NCBIfam" id="TIGR00080"/>
    </source>
</evidence>
<dbReference type="EMBL" id="MGFQ01000058">
    <property type="protein sequence ID" value="OGM08076.1"/>
    <property type="molecule type" value="Genomic_DNA"/>
</dbReference>
<dbReference type="InterPro" id="IPR029063">
    <property type="entry name" value="SAM-dependent_MTases_sf"/>
</dbReference>
<dbReference type="Gene3D" id="3.40.50.150">
    <property type="entry name" value="Vaccinia Virus protein VP39"/>
    <property type="match status" value="1"/>
</dbReference>
<dbReference type="PANTHER" id="PTHR11579">
    <property type="entry name" value="PROTEIN-L-ISOASPARTATE O-METHYLTRANSFERASE"/>
    <property type="match status" value="1"/>
</dbReference>
<dbReference type="CDD" id="cd02440">
    <property type="entry name" value="AdoMet_MTases"/>
    <property type="match status" value="1"/>
</dbReference>
<keyword evidence="7 10" id="KW-0808">Transferase</keyword>
<evidence type="ECO:0000256" key="4">
    <source>
        <dbReference type="ARBA" id="ARBA00013346"/>
    </source>
</evidence>
<evidence type="ECO:0000256" key="2">
    <source>
        <dbReference type="ARBA" id="ARBA00005369"/>
    </source>
</evidence>
<evidence type="ECO:0000256" key="7">
    <source>
        <dbReference type="ARBA" id="ARBA00022679"/>
    </source>
</evidence>
<keyword evidence="8" id="KW-0949">S-adenosyl-L-methionine</keyword>
<comment type="subcellular location">
    <subcellularLocation>
        <location evidence="1">Cytoplasm</location>
    </subcellularLocation>
</comment>
<accession>A0A1F7WZ50</accession>
<dbReference type="GO" id="GO:0005737">
    <property type="term" value="C:cytoplasm"/>
    <property type="evidence" value="ECO:0007669"/>
    <property type="project" value="UniProtKB-SubCell"/>
</dbReference>
<dbReference type="GO" id="GO:0004719">
    <property type="term" value="F:protein-L-isoaspartate (D-aspartate) O-methyltransferase activity"/>
    <property type="evidence" value="ECO:0007669"/>
    <property type="project" value="UniProtKB-UniRule"/>
</dbReference>
<dbReference type="PANTHER" id="PTHR11579:SF0">
    <property type="entry name" value="PROTEIN-L-ISOASPARTATE(D-ASPARTATE) O-METHYLTRANSFERASE"/>
    <property type="match status" value="1"/>
</dbReference>
<dbReference type="Proteomes" id="UP000176939">
    <property type="component" value="Unassembled WGS sequence"/>
</dbReference>
<comment type="similarity">
    <text evidence="2">Belongs to the methyltransferase superfamily. L-isoaspartyl/D-aspartyl protein methyltransferase family.</text>
</comment>
<evidence type="ECO:0000256" key="6">
    <source>
        <dbReference type="ARBA" id="ARBA00022603"/>
    </source>
</evidence>
<comment type="caution">
    <text evidence="10">The sequence shown here is derived from an EMBL/GenBank/DDBJ whole genome shotgun (WGS) entry which is preliminary data.</text>
</comment>
<dbReference type="FunFam" id="3.40.50.150:FF:000010">
    <property type="entry name" value="Protein-L-isoaspartate O-methyltransferase"/>
    <property type="match status" value="1"/>
</dbReference>
<evidence type="ECO:0000313" key="11">
    <source>
        <dbReference type="Proteomes" id="UP000176939"/>
    </source>
</evidence>
<evidence type="ECO:0000256" key="8">
    <source>
        <dbReference type="ARBA" id="ARBA00022691"/>
    </source>
</evidence>
<keyword evidence="6 10" id="KW-0489">Methyltransferase</keyword>
<proteinExistence type="inferred from homology"/>
<evidence type="ECO:0000256" key="5">
    <source>
        <dbReference type="ARBA" id="ARBA00022490"/>
    </source>
</evidence>
<evidence type="ECO:0000256" key="1">
    <source>
        <dbReference type="ARBA" id="ARBA00004496"/>
    </source>
</evidence>
<dbReference type="NCBIfam" id="TIGR00080">
    <property type="entry name" value="pimt"/>
    <property type="match status" value="1"/>
</dbReference>
<evidence type="ECO:0000256" key="3">
    <source>
        <dbReference type="ARBA" id="ARBA00011890"/>
    </source>
</evidence>
<evidence type="ECO:0000313" key="10">
    <source>
        <dbReference type="EMBL" id="OGM08076.1"/>
    </source>
</evidence>
<gene>
    <name evidence="10" type="ORF">A2Z67_05590</name>
</gene>
<name>A0A1F7WZ50_9BACT</name>
<dbReference type="AlphaFoldDB" id="A0A1F7WZ50"/>
<keyword evidence="5" id="KW-0963">Cytoplasm</keyword>
<dbReference type="NCBIfam" id="NF001453">
    <property type="entry name" value="PRK00312.1"/>
    <property type="match status" value="1"/>
</dbReference>
<protein>
    <recommendedName>
        <fullName evidence="4 9">Protein-L-isoaspartate O-methyltransferase</fullName>
        <ecNumber evidence="3 9">2.1.1.77</ecNumber>
    </recommendedName>
</protein>
<dbReference type="GO" id="GO:0030091">
    <property type="term" value="P:protein repair"/>
    <property type="evidence" value="ECO:0007669"/>
    <property type="project" value="UniProtKB-UniRule"/>
</dbReference>
<reference evidence="10 11" key="1">
    <citation type="journal article" date="2016" name="Nat. Commun.">
        <title>Thousands of microbial genomes shed light on interconnected biogeochemical processes in an aquifer system.</title>
        <authorList>
            <person name="Anantharaman K."/>
            <person name="Brown C.T."/>
            <person name="Hug L.A."/>
            <person name="Sharon I."/>
            <person name="Castelle C.J."/>
            <person name="Probst A.J."/>
            <person name="Thomas B.C."/>
            <person name="Singh A."/>
            <person name="Wilkins M.J."/>
            <person name="Karaoz U."/>
            <person name="Brodie E.L."/>
            <person name="Williams K.H."/>
            <person name="Hubbard S.S."/>
            <person name="Banfield J.F."/>
        </authorList>
    </citation>
    <scope>NUCLEOTIDE SEQUENCE [LARGE SCALE GENOMIC DNA]</scope>
</reference>
<dbReference type="SUPFAM" id="SSF53335">
    <property type="entry name" value="S-adenosyl-L-methionine-dependent methyltransferases"/>
    <property type="match status" value="1"/>
</dbReference>
<dbReference type="GO" id="GO:0032259">
    <property type="term" value="P:methylation"/>
    <property type="evidence" value="ECO:0007669"/>
    <property type="project" value="UniProtKB-KW"/>
</dbReference>
<organism evidence="10 11">
    <name type="scientific">Candidatus Woesebacteria bacterium RBG_13_36_22</name>
    <dbReference type="NCBI Taxonomy" id="1802478"/>
    <lineage>
        <taxon>Bacteria</taxon>
        <taxon>Candidatus Woeseibacteriota</taxon>
    </lineage>
</organism>
<sequence length="217" mass="24615">MSSPEDMIWEIKENYGLNSPRVFEAMLQIPRAKFVSSKYQNRAYSDTPILIGFGQTMSQPYTVAFMTHLLVDIDAVKNYKVLEIGTGSGYQAAILSKLFREVYTVEIIPKLAKDAKKRLEALDLRNILVKEGSGEWGWEEHAPYDAIIVTASVVDKVPNELFDQLKNKGVLVIPIAKDDGSIMTRYIKNTKVKYKKEEFGTFYFVPFVKKGSSVRIS</sequence>
<dbReference type="EC" id="2.1.1.77" evidence="3 9"/>
<dbReference type="Pfam" id="PF01135">
    <property type="entry name" value="PCMT"/>
    <property type="match status" value="1"/>
</dbReference>
<dbReference type="InterPro" id="IPR000682">
    <property type="entry name" value="PCMT"/>
</dbReference>